<dbReference type="SUPFAM" id="SSF103473">
    <property type="entry name" value="MFS general substrate transporter"/>
    <property type="match status" value="1"/>
</dbReference>
<dbReference type="OrthoDB" id="497880at2759"/>
<reference evidence="8 9" key="1">
    <citation type="submission" date="2020-06" db="EMBL/GenBank/DDBJ databases">
        <authorList>
            <person name="Li R."/>
            <person name="Bekaert M."/>
        </authorList>
    </citation>
    <scope>NUCLEOTIDE SEQUENCE [LARGE SCALE GENOMIC DNA]</scope>
    <source>
        <strain evidence="9">wild</strain>
    </source>
</reference>
<evidence type="ECO:0000256" key="5">
    <source>
        <dbReference type="ARBA" id="ARBA00023136"/>
    </source>
</evidence>
<feature type="transmembrane region" description="Helical" evidence="6">
    <location>
        <begin position="357"/>
        <end position="378"/>
    </location>
</feature>
<dbReference type="PANTHER" id="PTHR23506">
    <property type="entry name" value="GH10249P"/>
    <property type="match status" value="1"/>
</dbReference>
<feature type="transmembrane region" description="Helical" evidence="6">
    <location>
        <begin position="21"/>
        <end position="44"/>
    </location>
</feature>
<evidence type="ECO:0000256" key="4">
    <source>
        <dbReference type="ARBA" id="ARBA00022989"/>
    </source>
</evidence>
<dbReference type="InterPro" id="IPR020846">
    <property type="entry name" value="MFS_dom"/>
</dbReference>
<keyword evidence="2" id="KW-0813">Transport</keyword>
<proteinExistence type="predicted"/>
<evidence type="ECO:0000256" key="3">
    <source>
        <dbReference type="ARBA" id="ARBA00022692"/>
    </source>
</evidence>
<accession>A0A6J8CWW4</accession>
<feature type="transmembrane region" description="Helical" evidence="6">
    <location>
        <begin position="115"/>
        <end position="145"/>
    </location>
</feature>
<feature type="transmembrane region" description="Helical" evidence="6">
    <location>
        <begin position="88"/>
        <end position="109"/>
    </location>
</feature>
<feature type="transmembrane region" description="Helical" evidence="6">
    <location>
        <begin position="182"/>
        <end position="202"/>
    </location>
</feature>
<protein>
    <recommendedName>
        <fullName evidence="7">Major facilitator superfamily (MFS) profile domain-containing protein</fullName>
    </recommendedName>
</protein>
<dbReference type="Gene3D" id="1.20.1250.20">
    <property type="entry name" value="MFS general substrate transporter like domains"/>
    <property type="match status" value="2"/>
</dbReference>
<feature type="transmembrane region" description="Helical" evidence="6">
    <location>
        <begin position="290"/>
        <end position="307"/>
    </location>
</feature>
<dbReference type="PANTHER" id="PTHR23506:SF26">
    <property type="entry name" value="MFS-TYPE TRANSPORTER SLC18B1"/>
    <property type="match status" value="1"/>
</dbReference>
<feature type="transmembrane region" description="Helical" evidence="6">
    <location>
        <begin position="152"/>
        <end position="170"/>
    </location>
</feature>
<evidence type="ECO:0000256" key="2">
    <source>
        <dbReference type="ARBA" id="ARBA00022448"/>
    </source>
</evidence>
<comment type="subcellular location">
    <subcellularLocation>
        <location evidence="1">Membrane</location>
        <topology evidence="1">Multi-pass membrane protein</topology>
    </subcellularLocation>
</comment>
<dbReference type="Proteomes" id="UP000507470">
    <property type="component" value="Unassembled WGS sequence"/>
</dbReference>
<evidence type="ECO:0000256" key="6">
    <source>
        <dbReference type="SAM" id="Phobius"/>
    </source>
</evidence>
<feature type="transmembrane region" description="Helical" evidence="6">
    <location>
        <begin position="319"/>
        <end position="345"/>
    </location>
</feature>
<evidence type="ECO:0000259" key="7">
    <source>
        <dbReference type="PROSITE" id="PS50850"/>
    </source>
</evidence>
<dbReference type="GO" id="GO:0016020">
    <property type="term" value="C:membrane"/>
    <property type="evidence" value="ECO:0007669"/>
    <property type="project" value="UniProtKB-SubCell"/>
</dbReference>
<feature type="domain" description="Major facilitator superfamily (MFS) profile" evidence="7">
    <location>
        <begin position="22"/>
        <end position="422"/>
    </location>
</feature>
<name>A0A6J8CWW4_MYTCO</name>
<dbReference type="EMBL" id="CACVKT020006376">
    <property type="protein sequence ID" value="CAC5401028.1"/>
    <property type="molecule type" value="Genomic_DNA"/>
</dbReference>
<dbReference type="InterPro" id="IPR036259">
    <property type="entry name" value="MFS_trans_sf"/>
</dbReference>
<evidence type="ECO:0000313" key="8">
    <source>
        <dbReference type="EMBL" id="CAC5401028.1"/>
    </source>
</evidence>
<dbReference type="GO" id="GO:0022857">
    <property type="term" value="F:transmembrane transporter activity"/>
    <property type="evidence" value="ECO:0007669"/>
    <property type="project" value="InterPro"/>
</dbReference>
<feature type="transmembrane region" description="Helical" evidence="6">
    <location>
        <begin position="56"/>
        <end position="76"/>
    </location>
</feature>
<dbReference type="AlphaFoldDB" id="A0A6J8CWW4"/>
<dbReference type="Pfam" id="PF07690">
    <property type="entry name" value="MFS_1"/>
    <property type="match status" value="1"/>
</dbReference>
<dbReference type="PROSITE" id="PS50850">
    <property type="entry name" value="MFS"/>
    <property type="match status" value="1"/>
</dbReference>
<sequence>MATPEKRSPPRIFTGPKRETAIVLSLGLVCVCSYICYSLPAPFFTIKATERGISKTVIGILFAMFEFVIFILSPLIGKYLSTLGFRKVFLAGVMLCGVSTMIIGVLNYIPDKNVFIVSCFVVRFLEAVGSAACLTSVYAIVAIAFPKKIPSVMGVIEMCNGLGLMIGPALGSGLYQIGGFGLPFYTTGAMLVLTGIFCFFTIPKPTDKEDNSSMSVLILLKNPSIMITGLMILIAASGIGFLEPTLAIQLKELDLSTAEAGGFFVLLPFVYALSSPLWGFINEKKDCGRWMMNIALIFAFLSFMMFGPTPLLPYIKSSIAQLTLSSICFGMSMSCILVPTLPYILKSVSFEGHSEGGAAVYGIVAGFESASFSLGAFIGPLLGGIMVDHLKFPTASTVYAFMFLIVAIIGGIKALVDKMKSKKQSQCILTNLTHIDIDNTAVPDISDRTDIITSAVDNENTAVQAISYRTDIITSAVDNDNTAVPDLNNSISAMPGDNKVLTDYCESANEKQINEENTKNTSFYDRTKIMQSSSDNKEQIYPRQRTSRKSTENVYNINFENNKITFPEAVIDVSNQTNITK</sequence>
<evidence type="ECO:0000313" key="9">
    <source>
        <dbReference type="Proteomes" id="UP000507470"/>
    </source>
</evidence>
<keyword evidence="5 6" id="KW-0472">Membrane</keyword>
<feature type="transmembrane region" description="Helical" evidence="6">
    <location>
        <begin position="262"/>
        <end position="281"/>
    </location>
</feature>
<feature type="transmembrane region" description="Helical" evidence="6">
    <location>
        <begin position="223"/>
        <end position="242"/>
    </location>
</feature>
<feature type="transmembrane region" description="Helical" evidence="6">
    <location>
        <begin position="398"/>
        <end position="416"/>
    </location>
</feature>
<dbReference type="InterPro" id="IPR050930">
    <property type="entry name" value="MFS_Vesicular_Transporter"/>
</dbReference>
<keyword evidence="3 6" id="KW-0812">Transmembrane</keyword>
<keyword evidence="9" id="KW-1185">Reference proteome</keyword>
<dbReference type="InterPro" id="IPR011701">
    <property type="entry name" value="MFS"/>
</dbReference>
<evidence type="ECO:0000256" key="1">
    <source>
        <dbReference type="ARBA" id="ARBA00004141"/>
    </source>
</evidence>
<gene>
    <name evidence="8" type="ORF">MCOR_35160</name>
</gene>
<keyword evidence="4 6" id="KW-1133">Transmembrane helix</keyword>
<organism evidence="8 9">
    <name type="scientific">Mytilus coruscus</name>
    <name type="common">Sea mussel</name>
    <dbReference type="NCBI Taxonomy" id="42192"/>
    <lineage>
        <taxon>Eukaryota</taxon>
        <taxon>Metazoa</taxon>
        <taxon>Spiralia</taxon>
        <taxon>Lophotrochozoa</taxon>
        <taxon>Mollusca</taxon>
        <taxon>Bivalvia</taxon>
        <taxon>Autobranchia</taxon>
        <taxon>Pteriomorphia</taxon>
        <taxon>Mytilida</taxon>
        <taxon>Mytiloidea</taxon>
        <taxon>Mytilidae</taxon>
        <taxon>Mytilinae</taxon>
        <taxon>Mytilus</taxon>
    </lineage>
</organism>